<feature type="coiled-coil region" evidence="1">
    <location>
        <begin position="238"/>
        <end position="265"/>
    </location>
</feature>
<evidence type="ECO:0000259" key="4">
    <source>
        <dbReference type="PROSITE" id="PS50192"/>
    </source>
</evidence>
<keyword evidence="3" id="KW-1133">Transmembrane helix</keyword>
<feature type="region of interest" description="Disordered" evidence="2">
    <location>
        <begin position="180"/>
        <end position="209"/>
    </location>
</feature>
<dbReference type="Gene3D" id="1.20.5.110">
    <property type="match status" value="1"/>
</dbReference>
<dbReference type="EMBL" id="CAKKNE010000005">
    <property type="protein sequence ID" value="CAH0377219.1"/>
    <property type="molecule type" value="Genomic_DNA"/>
</dbReference>
<dbReference type="AlphaFoldDB" id="A0A8J2SVM7"/>
<dbReference type="Gene3D" id="1.20.58.90">
    <property type="match status" value="1"/>
</dbReference>
<evidence type="ECO:0000256" key="3">
    <source>
        <dbReference type="SAM" id="Phobius"/>
    </source>
</evidence>
<keyword evidence="3" id="KW-0472">Membrane</keyword>
<evidence type="ECO:0000256" key="1">
    <source>
        <dbReference type="SAM" id="Coils"/>
    </source>
</evidence>
<organism evidence="5 6">
    <name type="scientific">Pelagomonas calceolata</name>
    <dbReference type="NCBI Taxonomy" id="35677"/>
    <lineage>
        <taxon>Eukaryota</taxon>
        <taxon>Sar</taxon>
        <taxon>Stramenopiles</taxon>
        <taxon>Ochrophyta</taxon>
        <taxon>Pelagophyceae</taxon>
        <taxon>Pelagomonadales</taxon>
        <taxon>Pelagomonadaceae</taxon>
        <taxon>Pelagomonas</taxon>
    </lineage>
</organism>
<proteinExistence type="predicted"/>
<dbReference type="OrthoDB" id="29755at2759"/>
<evidence type="ECO:0000313" key="6">
    <source>
        <dbReference type="Proteomes" id="UP000789595"/>
    </source>
</evidence>
<feature type="compositionally biased region" description="Basic and acidic residues" evidence="2">
    <location>
        <begin position="180"/>
        <end position="200"/>
    </location>
</feature>
<reference evidence="5" key="1">
    <citation type="submission" date="2021-11" db="EMBL/GenBank/DDBJ databases">
        <authorList>
            <consortium name="Genoscope - CEA"/>
            <person name="William W."/>
        </authorList>
    </citation>
    <scope>NUCLEOTIDE SEQUENCE</scope>
</reference>
<dbReference type="PROSITE" id="PS50192">
    <property type="entry name" value="T_SNARE"/>
    <property type="match status" value="1"/>
</dbReference>
<keyword evidence="6" id="KW-1185">Reference proteome</keyword>
<keyword evidence="3" id="KW-0812">Transmembrane</keyword>
<name>A0A8J2SVM7_9STRA</name>
<accession>A0A8J2SVM7</accession>
<evidence type="ECO:0000256" key="2">
    <source>
        <dbReference type="SAM" id="MobiDB-lite"/>
    </source>
</evidence>
<protein>
    <recommendedName>
        <fullName evidence="4">t-SNARE coiled-coil homology domain-containing protein</fullName>
    </recommendedName>
</protein>
<evidence type="ECO:0000313" key="5">
    <source>
        <dbReference type="EMBL" id="CAH0377219.1"/>
    </source>
</evidence>
<keyword evidence="1" id="KW-0175">Coiled coil</keyword>
<feature type="domain" description="T-SNARE coiled-coil homology" evidence="4">
    <location>
        <begin position="207"/>
        <end position="269"/>
    </location>
</feature>
<sequence length="305" mass="34772">MPKDTKKKKVKGGMDAELEALLGQLSTLQVRVGGGSAGTTEASRAALARGGVGADPFLDLKEAMLAQLSDVRSKVREHQAKPAKTPRDQIAREAEVKKALRKLRHDWHDLDTMIQAELRRKKPRYEKDELQMREEVVLRLMREIDAARTMSKQARNEVKDIETGHSRTIVKKEDHELFQRRDDDDVVRDEPRETISDHQQQRMQQLQERDRQFDDQIAGIGRGVEELGVLASRQAEEVTKQSIMLEDLNERVENVQEHVSQVNSKMKDTLDVVGRSSDKLCVDVMCLLFLIGLCIIAYQLLTKKN</sequence>
<dbReference type="InterPro" id="IPR000727">
    <property type="entry name" value="T_SNARE_dom"/>
</dbReference>
<feature type="transmembrane region" description="Helical" evidence="3">
    <location>
        <begin position="280"/>
        <end position="301"/>
    </location>
</feature>
<dbReference type="SUPFAM" id="SSF58038">
    <property type="entry name" value="SNARE fusion complex"/>
    <property type="match status" value="1"/>
</dbReference>
<dbReference type="Proteomes" id="UP000789595">
    <property type="component" value="Unassembled WGS sequence"/>
</dbReference>
<gene>
    <name evidence="5" type="ORF">PECAL_5P17910</name>
</gene>
<dbReference type="CDD" id="cd15841">
    <property type="entry name" value="SNARE_Qc"/>
    <property type="match status" value="1"/>
</dbReference>
<comment type="caution">
    <text evidence="5">The sequence shown here is derived from an EMBL/GenBank/DDBJ whole genome shotgun (WGS) entry which is preliminary data.</text>
</comment>